<keyword evidence="4 8" id="KW-0812">Transmembrane</keyword>
<dbReference type="PRINTS" id="PR00783">
    <property type="entry name" value="MINTRINSICP"/>
</dbReference>
<feature type="transmembrane region" description="Helical" evidence="9">
    <location>
        <begin position="226"/>
        <end position="246"/>
    </location>
</feature>
<evidence type="ECO:0000313" key="10">
    <source>
        <dbReference type="EMBL" id="KAH9370733.1"/>
    </source>
</evidence>
<dbReference type="EMBL" id="JABSTR010000005">
    <property type="protein sequence ID" value="KAH9370733.1"/>
    <property type="molecule type" value="Genomic_DNA"/>
</dbReference>
<dbReference type="VEuPathDB" id="VectorBase:HLOH_062862"/>
<evidence type="ECO:0000256" key="5">
    <source>
        <dbReference type="ARBA" id="ARBA00022989"/>
    </source>
</evidence>
<comment type="similarity">
    <text evidence="2 8">Belongs to the MIP/aquaporin (TC 1.A.8) family.</text>
</comment>
<comment type="subcellular location">
    <subcellularLocation>
        <location evidence="1">Membrane</location>
        <topology evidence="1">Multi-pass membrane protein</topology>
    </subcellularLocation>
</comment>
<dbReference type="Gene3D" id="1.20.1080.10">
    <property type="entry name" value="Glycerol uptake facilitator protein"/>
    <property type="match status" value="1"/>
</dbReference>
<organism evidence="10 11">
    <name type="scientific">Haemaphysalis longicornis</name>
    <name type="common">Bush tick</name>
    <dbReference type="NCBI Taxonomy" id="44386"/>
    <lineage>
        <taxon>Eukaryota</taxon>
        <taxon>Metazoa</taxon>
        <taxon>Ecdysozoa</taxon>
        <taxon>Arthropoda</taxon>
        <taxon>Chelicerata</taxon>
        <taxon>Arachnida</taxon>
        <taxon>Acari</taxon>
        <taxon>Parasitiformes</taxon>
        <taxon>Ixodida</taxon>
        <taxon>Ixodoidea</taxon>
        <taxon>Ixodidae</taxon>
        <taxon>Haemaphysalinae</taxon>
        <taxon>Haemaphysalis</taxon>
    </lineage>
</organism>
<evidence type="ECO:0000256" key="1">
    <source>
        <dbReference type="ARBA" id="ARBA00004141"/>
    </source>
</evidence>
<dbReference type="GO" id="GO:0016323">
    <property type="term" value="C:basolateral plasma membrane"/>
    <property type="evidence" value="ECO:0007669"/>
    <property type="project" value="TreeGrafter"/>
</dbReference>
<dbReference type="AlphaFoldDB" id="A0A9J6G640"/>
<dbReference type="InterPro" id="IPR050363">
    <property type="entry name" value="MIP/Aquaporin"/>
</dbReference>
<accession>A0A9J6G640</accession>
<dbReference type="SUPFAM" id="SSF81338">
    <property type="entry name" value="Aquaporin-like"/>
    <property type="match status" value="1"/>
</dbReference>
<feature type="transmembrane region" description="Helical" evidence="9">
    <location>
        <begin position="149"/>
        <end position="173"/>
    </location>
</feature>
<gene>
    <name evidence="10" type="ORF">HPB48_016161</name>
</gene>
<feature type="transmembrane region" description="Helical" evidence="9">
    <location>
        <begin position="314"/>
        <end position="332"/>
    </location>
</feature>
<sequence length="430" mass="46113">MLRQIALTSKVAPAVTCVVGAHFSAPQFVAPSVATPSNLGNQKRKRLQHVFKRHLRGAICCDAFKSRKPKAKAPPTRVQAAPSALKSSCQMRALGNGPSAVEGARDRKPAAGEVYLPRNSERLESVQICGATATKSFNMKIQNPLIREFISEFIGTMVLILIGDSVLAVIIAGDNESIAAVVGPLGWGVAIFVAVSVAGGVSAHLNPAVTLSLASARKFPLAKVPLYFAAQYLGAFVGAALVFITYRDQIAHFDKGQRMVTGKTATAGIFATYPKEHVSTLTCFIDQVIATGLLSLTAEAITDERNFGGIPKQMHPICLGLMIMALIFGFANNCMCPLNPARDLSPRIFTLLAGWSTETFTLRNWNYVWVPIVGPHIGAILGCVAVQGGHRRPLAQPAATRRLQYVSGRALPAVFFFPSHPHPRIRSVAL</sequence>
<evidence type="ECO:0008006" key="12">
    <source>
        <dbReference type="Google" id="ProtNLM"/>
    </source>
</evidence>
<dbReference type="CDD" id="cd00333">
    <property type="entry name" value="MIP"/>
    <property type="match status" value="1"/>
</dbReference>
<evidence type="ECO:0000256" key="4">
    <source>
        <dbReference type="ARBA" id="ARBA00022692"/>
    </source>
</evidence>
<dbReference type="InterPro" id="IPR022357">
    <property type="entry name" value="MIP_CS"/>
</dbReference>
<keyword evidence="5 9" id="KW-1133">Transmembrane helix</keyword>
<reference evidence="10 11" key="1">
    <citation type="journal article" date="2020" name="Cell">
        <title>Large-Scale Comparative Analyses of Tick Genomes Elucidate Their Genetic Diversity and Vector Capacities.</title>
        <authorList>
            <consortium name="Tick Genome and Microbiome Consortium (TIGMIC)"/>
            <person name="Jia N."/>
            <person name="Wang J."/>
            <person name="Shi W."/>
            <person name="Du L."/>
            <person name="Sun Y."/>
            <person name="Zhan W."/>
            <person name="Jiang J.F."/>
            <person name="Wang Q."/>
            <person name="Zhang B."/>
            <person name="Ji P."/>
            <person name="Bell-Sakyi L."/>
            <person name="Cui X.M."/>
            <person name="Yuan T.T."/>
            <person name="Jiang B.G."/>
            <person name="Yang W.F."/>
            <person name="Lam T.T."/>
            <person name="Chang Q.C."/>
            <person name="Ding S.J."/>
            <person name="Wang X.J."/>
            <person name="Zhu J.G."/>
            <person name="Ruan X.D."/>
            <person name="Zhao L."/>
            <person name="Wei J.T."/>
            <person name="Ye R.Z."/>
            <person name="Que T.C."/>
            <person name="Du C.H."/>
            <person name="Zhou Y.H."/>
            <person name="Cheng J.X."/>
            <person name="Dai P.F."/>
            <person name="Guo W.B."/>
            <person name="Han X.H."/>
            <person name="Huang E.J."/>
            <person name="Li L.F."/>
            <person name="Wei W."/>
            <person name="Gao Y.C."/>
            <person name="Liu J.Z."/>
            <person name="Shao H.Z."/>
            <person name="Wang X."/>
            <person name="Wang C.C."/>
            <person name="Yang T.C."/>
            <person name="Huo Q.B."/>
            <person name="Li W."/>
            <person name="Chen H.Y."/>
            <person name="Chen S.E."/>
            <person name="Zhou L.G."/>
            <person name="Ni X.B."/>
            <person name="Tian J.H."/>
            <person name="Sheng Y."/>
            <person name="Liu T."/>
            <person name="Pan Y.S."/>
            <person name="Xia L.Y."/>
            <person name="Li J."/>
            <person name="Zhao F."/>
            <person name="Cao W.C."/>
        </authorList>
    </citation>
    <scope>NUCLEOTIDE SEQUENCE [LARGE SCALE GENOMIC DNA]</scope>
    <source>
        <strain evidence="10">HaeL-2018</strain>
    </source>
</reference>
<dbReference type="GO" id="GO:0015254">
    <property type="term" value="F:glycerol channel activity"/>
    <property type="evidence" value="ECO:0007669"/>
    <property type="project" value="TreeGrafter"/>
</dbReference>
<dbReference type="InterPro" id="IPR023271">
    <property type="entry name" value="Aquaporin-like"/>
</dbReference>
<name>A0A9J6G640_HAELO</name>
<keyword evidence="3 8" id="KW-0813">Transport</keyword>
<dbReference type="PRINTS" id="PR02019">
    <property type="entry name" value="AQUAPORIN7"/>
</dbReference>
<evidence type="ECO:0000256" key="7">
    <source>
        <dbReference type="ARBA" id="ARBA00045280"/>
    </source>
</evidence>
<dbReference type="PANTHER" id="PTHR43829">
    <property type="entry name" value="AQUAPORIN OR AQUAGLYCEROPORIN RELATED"/>
    <property type="match status" value="1"/>
</dbReference>
<evidence type="ECO:0000256" key="6">
    <source>
        <dbReference type="ARBA" id="ARBA00023136"/>
    </source>
</evidence>
<dbReference type="Pfam" id="PF00230">
    <property type="entry name" value="MIP"/>
    <property type="match status" value="1"/>
</dbReference>
<evidence type="ECO:0000256" key="9">
    <source>
        <dbReference type="SAM" id="Phobius"/>
    </source>
</evidence>
<dbReference type="PANTHER" id="PTHR43829:SF9">
    <property type="entry name" value="AQUAPORIN-9"/>
    <property type="match status" value="1"/>
</dbReference>
<feature type="transmembrane region" description="Helical" evidence="9">
    <location>
        <begin position="185"/>
        <end position="205"/>
    </location>
</feature>
<feature type="transmembrane region" description="Helical" evidence="9">
    <location>
        <begin position="368"/>
        <end position="386"/>
    </location>
</feature>
<keyword evidence="11" id="KW-1185">Reference proteome</keyword>
<dbReference type="OrthoDB" id="3222at2759"/>
<proteinExistence type="inferred from homology"/>
<dbReference type="GO" id="GO:0015250">
    <property type="term" value="F:water channel activity"/>
    <property type="evidence" value="ECO:0007669"/>
    <property type="project" value="TreeGrafter"/>
</dbReference>
<keyword evidence="6 9" id="KW-0472">Membrane</keyword>
<dbReference type="PROSITE" id="PS00221">
    <property type="entry name" value="MIP"/>
    <property type="match status" value="1"/>
</dbReference>
<comment type="function">
    <text evidence="7">Aquaglyceroporin that may modulate the water content and osmolytes during anhydrobiosis.</text>
</comment>
<dbReference type="InterPro" id="IPR000425">
    <property type="entry name" value="MIP"/>
</dbReference>
<evidence type="ECO:0000256" key="8">
    <source>
        <dbReference type="RuleBase" id="RU000477"/>
    </source>
</evidence>
<evidence type="ECO:0000256" key="3">
    <source>
        <dbReference type="ARBA" id="ARBA00022448"/>
    </source>
</evidence>
<protein>
    <recommendedName>
        <fullName evidence="12">Aquaporin</fullName>
    </recommendedName>
</protein>
<comment type="caution">
    <text evidence="10">The sequence shown here is derived from an EMBL/GenBank/DDBJ whole genome shotgun (WGS) entry which is preliminary data.</text>
</comment>
<evidence type="ECO:0000256" key="2">
    <source>
        <dbReference type="ARBA" id="ARBA00006175"/>
    </source>
</evidence>
<dbReference type="Proteomes" id="UP000821853">
    <property type="component" value="Chromosome 3"/>
</dbReference>
<evidence type="ECO:0000313" key="11">
    <source>
        <dbReference type="Proteomes" id="UP000821853"/>
    </source>
</evidence>